<evidence type="ECO:0000313" key="2">
    <source>
        <dbReference type="EMBL" id="ELR03531.1"/>
    </source>
</evidence>
<dbReference type="EMBL" id="GL573183">
    <property type="protein sequence ID" value="ELR03531.1"/>
    <property type="molecule type" value="Genomic_DNA"/>
</dbReference>
<feature type="region of interest" description="Disordered" evidence="1">
    <location>
        <begin position="51"/>
        <end position="107"/>
    </location>
</feature>
<dbReference type="HOGENOM" id="CLU_2211095_0_0_1"/>
<sequence>MRSRLGDGISQKTTSAVFAKSTLTALVQPANTQEMIAVYCPGNAVTTSTCIASSNGSSKTPRRASVQCADKNSNGLKPSQPTTKKREQTLPQHNYSYPTIRSMKREL</sequence>
<dbReference type="VEuPathDB" id="FungiDB:GMDG_01282"/>
<protein>
    <submittedName>
        <fullName evidence="2">Uncharacterized protein</fullName>
    </submittedName>
</protein>
<evidence type="ECO:0000256" key="1">
    <source>
        <dbReference type="SAM" id="MobiDB-lite"/>
    </source>
</evidence>
<feature type="compositionally biased region" description="Polar residues" evidence="1">
    <location>
        <begin position="70"/>
        <end position="82"/>
    </location>
</feature>
<reference evidence="3" key="1">
    <citation type="submission" date="2010-09" db="EMBL/GenBank/DDBJ databases">
        <title>The genome sequence of Geomyces destructans 20631-21.</title>
        <authorList>
            <consortium name="The Broad Institute Genome Sequencing Platform"/>
            <person name="Cuomo C.A."/>
            <person name="Blehert D.S."/>
            <person name="Lorch J.M."/>
            <person name="Young S.K."/>
            <person name="Zeng Q."/>
            <person name="Gargeya S."/>
            <person name="Fitzgerald M."/>
            <person name="Haas B."/>
            <person name="Abouelleil A."/>
            <person name="Alvarado L."/>
            <person name="Arachchi H.M."/>
            <person name="Berlin A."/>
            <person name="Brown A."/>
            <person name="Chapman S.B."/>
            <person name="Chen Z."/>
            <person name="Dunbar C."/>
            <person name="Freedman E."/>
            <person name="Gearin G."/>
            <person name="Gellesch M."/>
            <person name="Goldberg J."/>
            <person name="Griggs A."/>
            <person name="Gujja S."/>
            <person name="Heiman D."/>
            <person name="Howarth C."/>
            <person name="Larson L."/>
            <person name="Lui A."/>
            <person name="MacDonald P.J.P."/>
            <person name="Montmayeur A."/>
            <person name="Murphy C."/>
            <person name="Neiman D."/>
            <person name="Pearson M."/>
            <person name="Priest M."/>
            <person name="Roberts A."/>
            <person name="Saif S."/>
            <person name="Shea T."/>
            <person name="Shenoy N."/>
            <person name="Sisk P."/>
            <person name="Stolte C."/>
            <person name="Sykes S."/>
            <person name="Wortman J."/>
            <person name="Nusbaum C."/>
            <person name="Birren B."/>
        </authorList>
    </citation>
    <scope>NUCLEOTIDE SEQUENCE [LARGE SCALE GENOMIC DNA]</scope>
    <source>
        <strain evidence="3">ATCC MYA-4855 / 20631-21</strain>
    </source>
</reference>
<gene>
    <name evidence="2" type="ORF">GMDG_01282</name>
</gene>
<name>L8FUW2_PSED2</name>
<evidence type="ECO:0000313" key="3">
    <source>
        <dbReference type="Proteomes" id="UP000011064"/>
    </source>
</evidence>
<dbReference type="AlphaFoldDB" id="L8FUW2"/>
<organism evidence="2 3">
    <name type="scientific">Pseudogymnoascus destructans (strain ATCC MYA-4855 / 20631-21)</name>
    <name type="common">Bat white-nose syndrome fungus</name>
    <name type="synonym">Geomyces destructans</name>
    <dbReference type="NCBI Taxonomy" id="658429"/>
    <lineage>
        <taxon>Eukaryota</taxon>
        <taxon>Fungi</taxon>
        <taxon>Dikarya</taxon>
        <taxon>Ascomycota</taxon>
        <taxon>Pezizomycotina</taxon>
        <taxon>Leotiomycetes</taxon>
        <taxon>Thelebolales</taxon>
        <taxon>Thelebolaceae</taxon>
        <taxon>Pseudogymnoascus</taxon>
    </lineage>
</organism>
<feature type="compositionally biased region" description="Polar residues" evidence="1">
    <location>
        <begin position="89"/>
        <end position="99"/>
    </location>
</feature>
<dbReference type="Proteomes" id="UP000011064">
    <property type="component" value="Unassembled WGS sequence"/>
</dbReference>
<proteinExistence type="predicted"/>
<dbReference type="InParanoid" id="L8FUW2"/>
<accession>L8FUW2</accession>
<keyword evidence="3" id="KW-1185">Reference proteome</keyword>